<dbReference type="Pfam" id="PF12679">
    <property type="entry name" value="ABC2_membrane_2"/>
    <property type="match status" value="1"/>
</dbReference>
<name>A0A845F178_9BACL</name>
<keyword evidence="1" id="KW-0472">Membrane</keyword>
<sequence>MLTIGLREFQNLFKSIRSIIIILFIFSVTLGMAKLISKYKGVLGEVGGLEGDVYMGGLLLLIIAAGPLFVASLSHSAINQEIHSRTIRFLATKVSREKIVLGKFLGIAMYWVVCISVASLLILPFTKGFYFNQFMEALIFILYFVGLAIFLSTLINKPGMTMFLGIILAILLPIIGLWSLGSENLIIDLLSYLTPYYYYSLGEHIYTYIVLLFPLLFVIGSLLLIRKKDF</sequence>
<dbReference type="GO" id="GO:0005886">
    <property type="term" value="C:plasma membrane"/>
    <property type="evidence" value="ECO:0007669"/>
    <property type="project" value="UniProtKB-SubCell"/>
</dbReference>
<comment type="caution">
    <text evidence="2">The sequence shown here is derived from an EMBL/GenBank/DDBJ whole genome shotgun (WGS) entry which is preliminary data.</text>
</comment>
<organism evidence="2 3">
    <name type="scientific">Guptibacillus hwajinpoensis</name>
    <dbReference type="NCBI Taxonomy" id="208199"/>
    <lineage>
        <taxon>Bacteria</taxon>
        <taxon>Bacillati</taxon>
        <taxon>Bacillota</taxon>
        <taxon>Bacilli</taxon>
        <taxon>Bacillales</taxon>
        <taxon>Guptibacillaceae</taxon>
        <taxon>Guptibacillus</taxon>
    </lineage>
</organism>
<feature type="transmembrane region" description="Helical" evidence="1">
    <location>
        <begin position="53"/>
        <end position="78"/>
    </location>
</feature>
<dbReference type="GO" id="GO:0140359">
    <property type="term" value="F:ABC-type transporter activity"/>
    <property type="evidence" value="ECO:0007669"/>
    <property type="project" value="InterPro"/>
</dbReference>
<protein>
    <submittedName>
        <fullName evidence="2">ABC transporter permease subunit</fullName>
    </submittedName>
</protein>
<keyword evidence="1" id="KW-1133">Transmembrane helix</keyword>
<accession>A0A845F178</accession>
<feature type="transmembrane region" description="Helical" evidence="1">
    <location>
        <begin position="12"/>
        <end position="33"/>
    </location>
</feature>
<proteinExistence type="predicted"/>
<dbReference type="RefSeq" id="WP_160919960.1">
    <property type="nucleotide sequence ID" value="NZ_WMEY01000004.1"/>
</dbReference>
<evidence type="ECO:0000313" key="2">
    <source>
        <dbReference type="EMBL" id="MYL64518.1"/>
    </source>
</evidence>
<dbReference type="AlphaFoldDB" id="A0A845F178"/>
<evidence type="ECO:0000256" key="1">
    <source>
        <dbReference type="SAM" id="Phobius"/>
    </source>
</evidence>
<feature type="transmembrane region" description="Helical" evidence="1">
    <location>
        <begin position="137"/>
        <end position="155"/>
    </location>
</feature>
<feature type="transmembrane region" description="Helical" evidence="1">
    <location>
        <begin position="99"/>
        <end position="125"/>
    </location>
</feature>
<gene>
    <name evidence="2" type="ORF">GLW07_14260</name>
</gene>
<reference evidence="2 3" key="1">
    <citation type="submission" date="2019-11" db="EMBL/GenBank/DDBJ databases">
        <title>Genome sequences of 17 halophilic strains isolated from different environments.</title>
        <authorList>
            <person name="Furrow R.E."/>
        </authorList>
    </citation>
    <scope>NUCLEOTIDE SEQUENCE [LARGE SCALE GENOMIC DNA]</scope>
    <source>
        <strain evidence="2 3">22506_14_FS</strain>
    </source>
</reference>
<feature type="transmembrane region" description="Helical" evidence="1">
    <location>
        <begin position="205"/>
        <end position="225"/>
    </location>
</feature>
<feature type="transmembrane region" description="Helical" evidence="1">
    <location>
        <begin position="162"/>
        <end position="181"/>
    </location>
</feature>
<dbReference type="Proteomes" id="UP000447833">
    <property type="component" value="Unassembled WGS sequence"/>
</dbReference>
<evidence type="ECO:0000313" key="3">
    <source>
        <dbReference type="Proteomes" id="UP000447833"/>
    </source>
</evidence>
<keyword evidence="1" id="KW-0812">Transmembrane</keyword>
<dbReference type="EMBL" id="WMEY01000004">
    <property type="protein sequence ID" value="MYL64518.1"/>
    <property type="molecule type" value="Genomic_DNA"/>
</dbReference>